<feature type="domain" description="RNA polymerase sigma-70 region 2" evidence="7">
    <location>
        <begin position="49"/>
        <end position="114"/>
    </location>
</feature>
<dbReference type="Pfam" id="PF04539">
    <property type="entry name" value="Sigma70_r3"/>
    <property type="match status" value="1"/>
</dbReference>
<dbReference type="InterPro" id="IPR000943">
    <property type="entry name" value="RNA_pol_sigma70"/>
</dbReference>
<dbReference type="CDD" id="cd06171">
    <property type="entry name" value="Sigma70_r4"/>
    <property type="match status" value="1"/>
</dbReference>
<reference evidence="13 14" key="2">
    <citation type="submission" date="2020-05" db="EMBL/GenBank/DDBJ databases">
        <title>Classification of alakaliphilic streptomycetes isolated from an alkaline soil next to Lonar Crater, India and a proposal for the recognition of Streptomyces alkaliterrae sp. nov.</title>
        <authorList>
            <person name="Golinska P."/>
        </authorList>
    </citation>
    <scope>NUCLEOTIDE SEQUENCE [LARGE SCALE GENOMIC DNA]</scope>
    <source>
        <strain evidence="14">OF3</strain>
        <strain evidence="13">OF8</strain>
    </source>
</reference>
<evidence type="ECO:0000313" key="12">
    <source>
        <dbReference type="Proteomes" id="UP000320857"/>
    </source>
</evidence>
<evidence type="ECO:0000313" key="11">
    <source>
        <dbReference type="EMBL" id="MQS03842.1"/>
    </source>
</evidence>
<keyword evidence="1" id="KW-0805">Transcription regulation</keyword>
<dbReference type="Pfam" id="PF04545">
    <property type="entry name" value="Sigma70_r4"/>
    <property type="match status" value="1"/>
</dbReference>
<dbReference type="EMBL" id="VJYK02000209">
    <property type="protein sequence ID" value="MQS03842.1"/>
    <property type="molecule type" value="Genomic_DNA"/>
</dbReference>
<dbReference type="EMBL" id="JABJXA010000037">
    <property type="protein sequence ID" value="MBB1258927.1"/>
    <property type="molecule type" value="Genomic_DNA"/>
</dbReference>
<reference evidence="9" key="3">
    <citation type="journal article" name="Syst. Appl. Microbiol.">
        <title>Streptomyces alkaliterrae sp. nov., isolated from an alkaline soil, and emended descriptions of Streptomyces alkaliphilus, Streptomyces calidiresistens and Streptomyces durbertensis.</title>
        <authorList>
            <person name="Swiecimska M."/>
            <person name="Golinska P."/>
            <person name="Nouioui I."/>
            <person name="Wypij M."/>
            <person name="Rai M."/>
            <person name="Sangal V."/>
            <person name="Goodfellow M."/>
        </authorList>
    </citation>
    <scope>NUCLEOTIDE SEQUENCE</scope>
    <source>
        <strain evidence="9">OF3</strain>
        <strain evidence="10">OF8</strain>
    </source>
</reference>
<dbReference type="PRINTS" id="PR00046">
    <property type="entry name" value="SIGMA70FCT"/>
</dbReference>
<dbReference type="SUPFAM" id="SSF88946">
    <property type="entry name" value="Sigma2 domain of RNA polymerase sigma factors"/>
    <property type="match status" value="1"/>
</dbReference>
<dbReference type="NCBIfam" id="TIGR02980">
    <property type="entry name" value="SigBFG"/>
    <property type="match status" value="1"/>
</dbReference>
<dbReference type="InterPro" id="IPR014284">
    <property type="entry name" value="RNA_pol_sigma-70_dom"/>
</dbReference>
<dbReference type="InterPro" id="IPR013325">
    <property type="entry name" value="RNA_pol_sigma_r2"/>
</dbReference>
<dbReference type="OrthoDB" id="9804285at2"/>
<dbReference type="InterPro" id="IPR014322">
    <property type="entry name" value="RNA_pol_sigma-B/F/G"/>
</dbReference>
<gene>
    <name evidence="11" type="ORF">FNX44_018580</name>
    <name evidence="9" type="ORF">H3146_07820</name>
    <name evidence="10" type="ORF">H3147_08785</name>
</gene>
<dbReference type="SUPFAM" id="SSF88659">
    <property type="entry name" value="Sigma3 and sigma4 domains of RNA polymerase sigma factors"/>
    <property type="match status" value="2"/>
</dbReference>
<evidence type="ECO:0000313" key="10">
    <source>
        <dbReference type="EMBL" id="MBB1258927.1"/>
    </source>
</evidence>
<dbReference type="Gene3D" id="1.10.10.10">
    <property type="entry name" value="Winged helix-like DNA-binding domain superfamily/Winged helix DNA-binding domain"/>
    <property type="match status" value="2"/>
</dbReference>
<dbReference type="NCBIfam" id="TIGR02937">
    <property type="entry name" value="sigma70-ECF"/>
    <property type="match status" value="1"/>
</dbReference>
<protein>
    <submittedName>
        <fullName evidence="11">SigB/SigF/SigG family RNA polymerase sigma factor</fullName>
    </submittedName>
</protein>
<feature type="region of interest" description="Disordered" evidence="5">
    <location>
        <begin position="1"/>
        <end position="25"/>
    </location>
</feature>
<dbReference type="RefSeq" id="WP_143649407.1">
    <property type="nucleotide sequence ID" value="NZ_JABJWZ010000045.1"/>
</dbReference>
<evidence type="ECO:0000259" key="6">
    <source>
        <dbReference type="Pfam" id="PF04539"/>
    </source>
</evidence>
<comment type="caution">
    <text evidence="11">The sequence shown here is derived from an EMBL/GenBank/DDBJ whole genome shotgun (WGS) entry which is preliminary data.</text>
</comment>
<dbReference type="Pfam" id="PF04542">
    <property type="entry name" value="Sigma70_r2"/>
    <property type="match status" value="1"/>
</dbReference>
<keyword evidence="2" id="KW-0731">Sigma factor</keyword>
<dbReference type="Proteomes" id="UP000517765">
    <property type="component" value="Unassembled WGS sequence"/>
</dbReference>
<accession>A0A5P0YWH5</accession>
<evidence type="ECO:0000313" key="13">
    <source>
        <dbReference type="Proteomes" id="UP000517765"/>
    </source>
</evidence>
<feature type="domain" description="RNA polymerase sigma-70 region 4" evidence="8">
    <location>
        <begin position="214"/>
        <end position="262"/>
    </location>
</feature>
<evidence type="ECO:0000256" key="3">
    <source>
        <dbReference type="ARBA" id="ARBA00023125"/>
    </source>
</evidence>
<dbReference type="Proteomes" id="UP000320857">
    <property type="component" value="Unassembled WGS sequence"/>
</dbReference>
<dbReference type="Proteomes" id="UP000525686">
    <property type="component" value="Unassembled WGS sequence"/>
</dbReference>
<keyword evidence="3" id="KW-0238">DNA-binding</keyword>
<organism evidence="11 12">
    <name type="scientific">Streptomyces alkaliterrae</name>
    <dbReference type="NCBI Taxonomy" id="2213162"/>
    <lineage>
        <taxon>Bacteria</taxon>
        <taxon>Bacillati</taxon>
        <taxon>Actinomycetota</taxon>
        <taxon>Actinomycetes</taxon>
        <taxon>Kitasatosporales</taxon>
        <taxon>Streptomycetaceae</taxon>
        <taxon>Streptomyces</taxon>
    </lineage>
</organism>
<reference evidence="11 12" key="1">
    <citation type="submission" date="2019-10" db="EMBL/GenBank/DDBJ databases">
        <title>Streptomyces sp. nov., a novel actinobacterium isolated from alkaline environment.</title>
        <authorList>
            <person name="Golinska P."/>
        </authorList>
    </citation>
    <scope>NUCLEOTIDE SEQUENCE [LARGE SCALE GENOMIC DNA]</scope>
    <source>
        <strain evidence="11 12">OF1</strain>
    </source>
</reference>
<dbReference type="EMBL" id="JABJWZ010000045">
    <property type="protein sequence ID" value="MBB1253278.1"/>
    <property type="molecule type" value="Genomic_DNA"/>
</dbReference>
<evidence type="ECO:0000256" key="1">
    <source>
        <dbReference type="ARBA" id="ARBA00023015"/>
    </source>
</evidence>
<dbReference type="InterPro" id="IPR007630">
    <property type="entry name" value="RNA_pol_sigma70_r4"/>
</dbReference>
<proteinExistence type="predicted"/>
<feature type="domain" description="RNA polymerase sigma-70 region 3" evidence="6">
    <location>
        <begin position="127"/>
        <end position="180"/>
    </location>
</feature>
<evidence type="ECO:0000256" key="5">
    <source>
        <dbReference type="SAM" id="MobiDB-lite"/>
    </source>
</evidence>
<keyword evidence="12" id="KW-1185">Reference proteome</keyword>
<keyword evidence="4" id="KW-0804">Transcription</keyword>
<evidence type="ECO:0000259" key="8">
    <source>
        <dbReference type="Pfam" id="PF04545"/>
    </source>
</evidence>
<evidence type="ECO:0000259" key="7">
    <source>
        <dbReference type="Pfam" id="PF04542"/>
    </source>
</evidence>
<dbReference type="Gene3D" id="1.20.120.1810">
    <property type="match status" value="1"/>
</dbReference>
<evidence type="ECO:0000256" key="2">
    <source>
        <dbReference type="ARBA" id="ARBA00023082"/>
    </source>
</evidence>
<dbReference type="PANTHER" id="PTHR30385:SF4">
    <property type="entry name" value="RNA POLYMERASE SIGMA-E FACTOR"/>
    <property type="match status" value="1"/>
</dbReference>
<dbReference type="InterPro" id="IPR013324">
    <property type="entry name" value="RNA_pol_sigma_r3/r4-like"/>
</dbReference>
<evidence type="ECO:0000313" key="14">
    <source>
        <dbReference type="Proteomes" id="UP000525686"/>
    </source>
</evidence>
<dbReference type="InterPro" id="IPR007624">
    <property type="entry name" value="RNA_pol_sigma70_r3"/>
</dbReference>
<sequence length="279" mass="31587">MSTIDARRAARSRRPRHDHHDAPDTTAALRELAALPEGPERDALRQEVVSAWLPMAGRLARKYRNRGEETEDLEQVAALGLTKAVERFDPTLGKAFESYAVPMILGEIKKHFRDCTWDVHVPRRVQELRNRVRRSVRELAATTGRAPTIAQLAEHTGLSQEDAQLGLDALESYSSLSLDAELPGAESGYSLLDTLGSAEPAYQRIISRESVKPCLRRLPEREKRILYLRFYCDMTQSRIADQLNISQMHVSRVLRRTCERVRREVEDEAGEVSRPAAHA</sequence>
<dbReference type="GO" id="GO:0016987">
    <property type="term" value="F:sigma factor activity"/>
    <property type="evidence" value="ECO:0007669"/>
    <property type="project" value="UniProtKB-KW"/>
</dbReference>
<evidence type="ECO:0000313" key="9">
    <source>
        <dbReference type="EMBL" id="MBB1253278.1"/>
    </source>
</evidence>
<name>A0A5P0YWH5_9ACTN</name>
<evidence type="ECO:0000256" key="4">
    <source>
        <dbReference type="ARBA" id="ARBA00023163"/>
    </source>
</evidence>
<dbReference type="InterPro" id="IPR007627">
    <property type="entry name" value="RNA_pol_sigma70_r2"/>
</dbReference>
<dbReference type="InterPro" id="IPR036388">
    <property type="entry name" value="WH-like_DNA-bd_sf"/>
</dbReference>
<dbReference type="PANTHER" id="PTHR30385">
    <property type="entry name" value="SIGMA FACTOR F FLAGELLAR"/>
    <property type="match status" value="1"/>
</dbReference>
<dbReference type="GO" id="GO:0003677">
    <property type="term" value="F:DNA binding"/>
    <property type="evidence" value="ECO:0007669"/>
    <property type="project" value="UniProtKB-KW"/>
</dbReference>
<dbReference type="GO" id="GO:0006352">
    <property type="term" value="P:DNA-templated transcription initiation"/>
    <property type="evidence" value="ECO:0007669"/>
    <property type="project" value="InterPro"/>
</dbReference>
<dbReference type="AlphaFoldDB" id="A0A5P0YWH5"/>